<evidence type="ECO:0008006" key="3">
    <source>
        <dbReference type="Google" id="ProtNLM"/>
    </source>
</evidence>
<dbReference type="Proteomes" id="UP000440224">
    <property type="component" value="Unassembled WGS sequence"/>
</dbReference>
<protein>
    <recommendedName>
        <fullName evidence="3">WD40 repeat domain-containing protein</fullName>
    </recommendedName>
</protein>
<keyword evidence="2" id="KW-1185">Reference proteome</keyword>
<dbReference type="OrthoDB" id="5521584at2"/>
<name>A0A6N7PQ77_9BACT</name>
<comment type="caution">
    <text evidence="1">The sequence shown here is derived from an EMBL/GenBank/DDBJ whole genome shotgun (WGS) entry which is preliminary data.</text>
</comment>
<accession>A0A6N7PQ77</accession>
<gene>
    <name evidence="1" type="ORF">GF068_09920</name>
</gene>
<organism evidence="1 2">
    <name type="scientific">Polyangium spumosum</name>
    <dbReference type="NCBI Taxonomy" id="889282"/>
    <lineage>
        <taxon>Bacteria</taxon>
        <taxon>Pseudomonadati</taxon>
        <taxon>Myxococcota</taxon>
        <taxon>Polyangia</taxon>
        <taxon>Polyangiales</taxon>
        <taxon>Polyangiaceae</taxon>
        <taxon>Polyangium</taxon>
    </lineage>
</organism>
<sequence>MNKARRIGESAFDPGFGSVVACGEHLVACDGERLRRLDPGKTHGVTLQALDVRFAQLAADGAHAVIVALSHEEVWRVPIEGGDAEVVARGQDEPRSPAVLDARAAWLDCPSPPRWKDGHPVRVRLEGREEPIHEHHGVGDLIACSGALFWSQRERRGAKSFRPDLHRWDPAMGRAEVIAVLEEGDSAEAPGLVTDGKVIAWISGQRISVLDPVTGARRSVEVGAESVCALPVGDDLLVVIGREDVWELIRLGPDGGQRKLARWYNRSRLWTRLVLRGDEVVWAAGERLLAVTLSPGAGA</sequence>
<dbReference type="AlphaFoldDB" id="A0A6N7PQ77"/>
<reference evidence="1 2" key="1">
    <citation type="submission" date="2019-10" db="EMBL/GenBank/DDBJ databases">
        <title>A soil myxobacterium in the family Polyangiaceae.</title>
        <authorList>
            <person name="Li Y."/>
            <person name="Wang J."/>
        </authorList>
    </citation>
    <scope>NUCLEOTIDE SEQUENCE [LARGE SCALE GENOMIC DNA]</scope>
    <source>
        <strain evidence="1 2">DSM 14734</strain>
    </source>
</reference>
<dbReference type="EMBL" id="WJIE01000002">
    <property type="protein sequence ID" value="MRG92244.1"/>
    <property type="molecule type" value="Genomic_DNA"/>
</dbReference>
<evidence type="ECO:0000313" key="2">
    <source>
        <dbReference type="Proteomes" id="UP000440224"/>
    </source>
</evidence>
<evidence type="ECO:0000313" key="1">
    <source>
        <dbReference type="EMBL" id="MRG92244.1"/>
    </source>
</evidence>
<dbReference type="SUPFAM" id="SSF82171">
    <property type="entry name" value="DPP6 N-terminal domain-like"/>
    <property type="match status" value="1"/>
</dbReference>
<proteinExistence type="predicted"/>